<proteinExistence type="predicted"/>
<sequence>KRMCLEAELQIAEYPMEMSHGVPVTNQQQEQQVRVGLTRTGPQRRCPRCLGGEP</sequence>
<reference evidence="1" key="2">
    <citation type="submission" date="2025-08" db="UniProtKB">
        <authorList>
            <consortium name="Ensembl"/>
        </authorList>
    </citation>
    <scope>IDENTIFICATION</scope>
</reference>
<accession>A0A087XAY7</accession>
<reference evidence="1" key="3">
    <citation type="submission" date="2025-09" db="UniProtKB">
        <authorList>
            <consortium name="Ensembl"/>
        </authorList>
    </citation>
    <scope>IDENTIFICATION</scope>
</reference>
<protein>
    <submittedName>
        <fullName evidence="1">Uncharacterized protein</fullName>
    </submittedName>
</protein>
<evidence type="ECO:0000313" key="2">
    <source>
        <dbReference type="Proteomes" id="UP000028760"/>
    </source>
</evidence>
<dbReference type="Proteomes" id="UP000028760">
    <property type="component" value="Unassembled WGS sequence"/>
</dbReference>
<dbReference type="OMA" id="HINHIMG"/>
<dbReference type="EMBL" id="AYCK01019695">
    <property type="status" value="NOT_ANNOTATED_CDS"/>
    <property type="molecule type" value="Genomic_DNA"/>
</dbReference>
<evidence type="ECO:0000313" key="1">
    <source>
        <dbReference type="Ensembl" id="ENSPFOP00000002940.1"/>
    </source>
</evidence>
<organism evidence="1 2">
    <name type="scientific">Poecilia formosa</name>
    <name type="common">Amazon molly</name>
    <name type="synonym">Limia formosa</name>
    <dbReference type="NCBI Taxonomy" id="48698"/>
    <lineage>
        <taxon>Eukaryota</taxon>
        <taxon>Metazoa</taxon>
        <taxon>Chordata</taxon>
        <taxon>Craniata</taxon>
        <taxon>Vertebrata</taxon>
        <taxon>Euteleostomi</taxon>
        <taxon>Actinopterygii</taxon>
        <taxon>Neopterygii</taxon>
        <taxon>Teleostei</taxon>
        <taxon>Neoteleostei</taxon>
        <taxon>Acanthomorphata</taxon>
        <taxon>Ovalentaria</taxon>
        <taxon>Atherinomorphae</taxon>
        <taxon>Cyprinodontiformes</taxon>
        <taxon>Poeciliidae</taxon>
        <taxon>Poeciliinae</taxon>
        <taxon>Poecilia</taxon>
    </lineage>
</organism>
<dbReference type="Ensembl" id="ENSPFOT00000002944.1">
    <property type="protein sequence ID" value="ENSPFOP00000002940.1"/>
    <property type="gene ID" value="ENSPFOG00000003085.1"/>
</dbReference>
<reference evidence="2" key="1">
    <citation type="submission" date="2013-10" db="EMBL/GenBank/DDBJ databases">
        <authorList>
            <person name="Schartl M."/>
            <person name="Warren W."/>
        </authorList>
    </citation>
    <scope>NUCLEOTIDE SEQUENCE [LARGE SCALE GENOMIC DNA]</scope>
    <source>
        <strain evidence="2">female</strain>
    </source>
</reference>
<keyword evidence="2" id="KW-1185">Reference proteome</keyword>
<dbReference type="AlphaFoldDB" id="A0A087XAY7"/>
<name>A0A087XAY7_POEFO</name>